<dbReference type="Proteomes" id="UP001228905">
    <property type="component" value="Unassembled WGS sequence"/>
</dbReference>
<dbReference type="EMBL" id="JAUSVS010000001">
    <property type="protein sequence ID" value="MDQ0463181.1"/>
    <property type="molecule type" value="Genomic_DNA"/>
</dbReference>
<dbReference type="RefSeq" id="WP_307346622.1">
    <property type="nucleotide sequence ID" value="NZ_JAUSVS010000001.1"/>
</dbReference>
<gene>
    <name evidence="1" type="ORF">QO010_000929</name>
</gene>
<comment type="caution">
    <text evidence="1">The sequence shown here is derived from an EMBL/GenBank/DDBJ whole genome shotgun (WGS) entry which is preliminary data.</text>
</comment>
<evidence type="ECO:0000313" key="2">
    <source>
        <dbReference type="Proteomes" id="UP001228905"/>
    </source>
</evidence>
<organism evidence="1 2">
    <name type="scientific">Caulobacter ginsengisoli</name>
    <dbReference type="NCBI Taxonomy" id="400775"/>
    <lineage>
        <taxon>Bacteria</taxon>
        <taxon>Pseudomonadati</taxon>
        <taxon>Pseudomonadota</taxon>
        <taxon>Alphaproteobacteria</taxon>
        <taxon>Caulobacterales</taxon>
        <taxon>Caulobacteraceae</taxon>
        <taxon>Caulobacter</taxon>
    </lineage>
</organism>
<name>A0ABU0IMD0_9CAUL</name>
<keyword evidence="2" id="KW-1185">Reference proteome</keyword>
<proteinExistence type="predicted"/>
<sequence length="261" mass="28536">MIPALYVGSTTHHRFEPRPHRFRYAIFQLLVDVDDPGAGLPGLMRLGRFGLFSFTPADHGDRSGAPLRAWVEARLAEAGVTASAVRIRLLAFPRVLGFVFNPLSLFFVEDTDGRLEAVIYEVNNTFGQTHAYVVPAAGAGRQRQAAAKRLYVSPFYGVEGEYRFTVTPPDEGFHLTIVKAVNGRTDFTAAQTAQRVPLSNPVLLKLFFSMPLMTLKVVAAIHWEALRLLIKGAPFGARPPGPDVGASLGQALVRSAENTHV</sequence>
<dbReference type="Pfam" id="PF07103">
    <property type="entry name" value="DUF1365"/>
    <property type="match status" value="1"/>
</dbReference>
<dbReference type="InterPro" id="IPR010775">
    <property type="entry name" value="DUF1365"/>
</dbReference>
<protein>
    <submittedName>
        <fullName evidence="1">DUF1365 family protein</fullName>
    </submittedName>
</protein>
<reference evidence="1 2" key="1">
    <citation type="submission" date="2023-07" db="EMBL/GenBank/DDBJ databases">
        <title>Genomic Encyclopedia of Type Strains, Phase IV (KMG-IV): sequencing the most valuable type-strain genomes for metagenomic binning, comparative biology and taxonomic classification.</title>
        <authorList>
            <person name="Goeker M."/>
        </authorList>
    </citation>
    <scope>NUCLEOTIDE SEQUENCE [LARGE SCALE GENOMIC DNA]</scope>
    <source>
        <strain evidence="1 2">DSM 18695</strain>
    </source>
</reference>
<dbReference type="PANTHER" id="PTHR33973">
    <property type="entry name" value="OS07G0153300 PROTEIN"/>
    <property type="match status" value="1"/>
</dbReference>
<dbReference type="PANTHER" id="PTHR33973:SF4">
    <property type="entry name" value="OS07G0153300 PROTEIN"/>
    <property type="match status" value="1"/>
</dbReference>
<accession>A0ABU0IMD0</accession>
<evidence type="ECO:0000313" key="1">
    <source>
        <dbReference type="EMBL" id="MDQ0463181.1"/>
    </source>
</evidence>